<dbReference type="CDD" id="cd18604">
    <property type="entry name" value="ABC_6TM_VMR1_D2_like"/>
    <property type="match status" value="1"/>
</dbReference>
<dbReference type="EMBL" id="JAEPRD010000054">
    <property type="protein sequence ID" value="KAG2203108.1"/>
    <property type="molecule type" value="Genomic_DNA"/>
</dbReference>
<dbReference type="InterPro" id="IPR003439">
    <property type="entry name" value="ABC_transporter-like_ATP-bd"/>
</dbReference>
<dbReference type="InterPro" id="IPR036640">
    <property type="entry name" value="ABC1_TM_sf"/>
</dbReference>
<evidence type="ECO:0000256" key="4">
    <source>
        <dbReference type="ARBA" id="ARBA00022737"/>
    </source>
</evidence>
<evidence type="ECO:0000256" key="8">
    <source>
        <dbReference type="ARBA" id="ARBA00023136"/>
    </source>
</evidence>
<dbReference type="InterPro" id="IPR050173">
    <property type="entry name" value="ABC_transporter_C-like"/>
</dbReference>
<accession>A0A8H7V4I8</accession>
<feature type="transmembrane region" description="Helical" evidence="10">
    <location>
        <begin position="439"/>
        <end position="458"/>
    </location>
</feature>
<evidence type="ECO:0000256" key="6">
    <source>
        <dbReference type="ARBA" id="ARBA00022840"/>
    </source>
</evidence>
<dbReference type="PROSITE" id="PS00211">
    <property type="entry name" value="ABC_TRANSPORTER_1"/>
    <property type="match status" value="2"/>
</dbReference>
<evidence type="ECO:0000256" key="1">
    <source>
        <dbReference type="ARBA" id="ARBA00004141"/>
    </source>
</evidence>
<dbReference type="SUPFAM" id="SSF90123">
    <property type="entry name" value="ABC transporter transmembrane region"/>
    <property type="match status" value="2"/>
</dbReference>
<evidence type="ECO:0008006" key="15">
    <source>
        <dbReference type="Google" id="ProtNLM"/>
    </source>
</evidence>
<dbReference type="FunFam" id="3.40.50.300:FF:000565">
    <property type="entry name" value="ABC bile acid transporter"/>
    <property type="match status" value="1"/>
</dbReference>
<dbReference type="SMART" id="SM00382">
    <property type="entry name" value="AAA"/>
    <property type="match status" value="2"/>
</dbReference>
<feature type="transmembrane region" description="Helical" evidence="10">
    <location>
        <begin position="160"/>
        <end position="179"/>
    </location>
</feature>
<dbReference type="GO" id="GO:0000329">
    <property type="term" value="C:fungal-type vacuole membrane"/>
    <property type="evidence" value="ECO:0007669"/>
    <property type="project" value="TreeGrafter"/>
</dbReference>
<dbReference type="InterPro" id="IPR011527">
    <property type="entry name" value="ABC1_TM_dom"/>
</dbReference>
<dbReference type="CDD" id="cd03244">
    <property type="entry name" value="ABCC_MRP_domain2"/>
    <property type="match status" value="1"/>
</dbReference>
<proteinExistence type="predicted"/>
<dbReference type="Gene3D" id="1.20.1560.10">
    <property type="entry name" value="ABC transporter type 1, transmembrane domain"/>
    <property type="match status" value="2"/>
</dbReference>
<dbReference type="GO" id="GO:0016887">
    <property type="term" value="F:ATP hydrolysis activity"/>
    <property type="evidence" value="ECO:0007669"/>
    <property type="project" value="InterPro"/>
</dbReference>
<feature type="transmembrane region" description="Helical" evidence="10">
    <location>
        <begin position="263"/>
        <end position="285"/>
    </location>
</feature>
<dbReference type="Gene3D" id="3.40.50.300">
    <property type="entry name" value="P-loop containing nucleotide triphosphate hydrolases"/>
    <property type="match status" value="2"/>
</dbReference>
<feature type="transmembrane region" description="Helical" evidence="10">
    <location>
        <begin position="412"/>
        <end position="433"/>
    </location>
</feature>
<feature type="transmembrane region" description="Helical" evidence="10">
    <location>
        <begin position="1247"/>
        <end position="1267"/>
    </location>
</feature>
<name>A0A8H7V4I8_9FUNG</name>
<evidence type="ECO:0000256" key="5">
    <source>
        <dbReference type="ARBA" id="ARBA00022741"/>
    </source>
</evidence>
<feature type="transmembrane region" description="Helical" evidence="10">
    <location>
        <begin position="1209"/>
        <end position="1241"/>
    </location>
</feature>
<keyword evidence="3 10" id="KW-0812">Transmembrane</keyword>
<dbReference type="PROSITE" id="PS50893">
    <property type="entry name" value="ABC_TRANSPORTER_2"/>
    <property type="match status" value="2"/>
</dbReference>
<keyword evidence="14" id="KW-1185">Reference proteome</keyword>
<organism evidence="13 14">
    <name type="scientific">Mucor saturninus</name>
    <dbReference type="NCBI Taxonomy" id="64648"/>
    <lineage>
        <taxon>Eukaryota</taxon>
        <taxon>Fungi</taxon>
        <taxon>Fungi incertae sedis</taxon>
        <taxon>Mucoromycota</taxon>
        <taxon>Mucoromycotina</taxon>
        <taxon>Mucoromycetes</taxon>
        <taxon>Mucorales</taxon>
        <taxon>Mucorineae</taxon>
        <taxon>Mucoraceae</taxon>
        <taxon>Mucor</taxon>
    </lineage>
</organism>
<dbReference type="InterPro" id="IPR003593">
    <property type="entry name" value="AAA+_ATPase"/>
</dbReference>
<dbReference type="GO" id="GO:0140359">
    <property type="term" value="F:ABC-type transporter activity"/>
    <property type="evidence" value="ECO:0007669"/>
    <property type="project" value="InterPro"/>
</dbReference>
<keyword evidence="4" id="KW-0677">Repeat</keyword>
<dbReference type="Pfam" id="PF00005">
    <property type="entry name" value="ABC_tran"/>
    <property type="match status" value="2"/>
</dbReference>
<evidence type="ECO:0000313" key="14">
    <source>
        <dbReference type="Proteomes" id="UP000603453"/>
    </source>
</evidence>
<feature type="transmembrane region" description="Helical" evidence="10">
    <location>
        <begin position="6"/>
        <end position="28"/>
    </location>
</feature>
<evidence type="ECO:0000256" key="9">
    <source>
        <dbReference type="ARBA" id="ARBA00023180"/>
    </source>
</evidence>
<dbReference type="InterPro" id="IPR017871">
    <property type="entry name" value="ABC_transporter-like_CS"/>
</dbReference>
<keyword evidence="5" id="KW-0547">Nucleotide-binding</keyword>
<dbReference type="PROSITE" id="PS50929">
    <property type="entry name" value="ABC_TM1F"/>
    <property type="match status" value="2"/>
</dbReference>
<protein>
    <recommendedName>
        <fullName evidence="15">P-loop containing nucleoside triphosphate hydrolase protein</fullName>
    </recommendedName>
</protein>
<evidence type="ECO:0000313" key="13">
    <source>
        <dbReference type="EMBL" id="KAG2203108.1"/>
    </source>
</evidence>
<keyword evidence="2" id="KW-0813">Transport</keyword>
<feature type="transmembrane region" description="Helical" evidence="10">
    <location>
        <begin position="1117"/>
        <end position="1150"/>
    </location>
</feature>
<evidence type="ECO:0000259" key="11">
    <source>
        <dbReference type="PROSITE" id="PS50893"/>
    </source>
</evidence>
<feature type="transmembrane region" description="Helical" evidence="10">
    <location>
        <begin position="68"/>
        <end position="87"/>
    </location>
</feature>
<feature type="domain" description="ABC transporter" evidence="11">
    <location>
        <begin position="1311"/>
        <end position="1550"/>
    </location>
</feature>
<feature type="transmembrane region" description="Helical" evidence="10">
    <location>
        <begin position="315"/>
        <end position="339"/>
    </location>
</feature>
<gene>
    <name evidence="13" type="ORF">INT47_004915</name>
</gene>
<keyword evidence="7 10" id="KW-1133">Transmembrane helix</keyword>
<dbReference type="OrthoDB" id="6500128at2759"/>
<feature type="domain" description="ABC transmembrane type-1" evidence="12">
    <location>
        <begin position="282"/>
        <end position="582"/>
    </location>
</feature>
<evidence type="ECO:0000256" key="2">
    <source>
        <dbReference type="ARBA" id="ARBA00022448"/>
    </source>
</evidence>
<dbReference type="SUPFAM" id="SSF52540">
    <property type="entry name" value="P-loop containing nucleoside triphosphate hydrolases"/>
    <property type="match status" value="2"/>
</dbReference>
<keyword evidence="6" id="KW-0067">ATP-binding</keyword>
<dbReference type="GO" id="GO:0005524">
    <property type="term" value="F:ATP binding"/>
    <property type="evidence" value="ECO:0007669"/>
    <property type="project" value="UniProtKB-KW"/>
</dbReference>
<evidence type="ECO:0000256" key="7">
    <source>
        <dbReference type="ARBA" id="ARBA00022989"/>
    </source>
</evidence>
<feature type="domain" description="ABC transporter" evidence="11">
    <location>
        <begin position="638"/>
        <end position="894"/>
    </location>
</feature>
<evidence type="ECO:0000256" key="10">
    <source>
        <dbReference type="SAM" id="Phobius"/>
    </source>
</evidence>
<dbReference type="CDD" id="cd18596">
    <property type="entry name" value="ABC_6TM_VMR1_D1_like"/>
    <property type="match status" value="1"/>
</dbReference>
<feature type="domain" description="ABC transmembrane type-1" evidence="12">
    <location>
        <begin position="954"/>
        <end position="1275"/>
    </location>
</feature>
<dbReference type="FunFam" id="3.40.50.300:FF:000825">
    <property type="entry name" value="ABC bile acid transporter"/>
    <property type="match status" value="1"/>
</dbReference>
<feature type="transmembrane region" description="Helical" evidence="10">
    <location>
        <begin position="941"/>
        <end position="962"/>
    </location>
</feature>
<dbReference type="PANTHER" id="PTHR24223:SF353">
    <property type="entry name" value="ABC TRANSPORTER ATP-BINDING PROTEIN_PERMEASE VMR1-RELATED"/>
    <property type="match status" value="1"/>
</dbReference>
<reference evidence="13" key="1">
    <citation type="submission" date="2020-12" db="EMBL/GenBank/DDBJ databases">
        <title>Metabolic potential, ecology and presence of endohyphal bacteria is reflected in genomic diversity of Mucoromycotina.</title>
        <authorList>
            <person name="Muszewska A."/>
            <person name="Okrasinska A."/>
            <person name="Steczkiewicz K."/>
            <person name="Drgas O."/>
            <person name="Orlowska M."/>
            <person name="Perlinska-Lenart U."/>
            <person name="Aleksandrzak-Piekarczyk T."/>
            <person name="Szatraj K."/>
            <person name="Zielenkiewicz U."/>
            <person name="Pilsyk S."/>
            <person name="Malc E."/>
            <person name="Mieczkowski P."/>
            <person name="Kruszewska J.S."/>
            <person name="Biernat P."/>
            <person name="Pawlowska J."/>
        </authorList>
    </citation>
    <scope>NUCLEOTIDE SEQUENCE</scope>
    <source>
        <strain evidence="13">WA0000017839</strain>
    </source>
</reference>
<dbReference type="Pfam" id="PF00664">
    <property type="entry name" value="ABC_membrane"/>
    <property type="match status" value="2"/>
</dbReference>
<comment type="caution">
    <text evidence="13">The sequence shown here is derived from an EMBL/GenBank/DDBJ whole genome shotgun (WGS) entry which is preliminary data.</text>
</comment>
<keyword evidence="8 10" id="KW-0472">Membrane</keyword>
<feature type="transmembrane region" description="Helical" evidence="10">
    <location>
        <begin position="1035"/>
        <end position="1055"/>
    </location>
</feature>
<dbReference type="PANTHER" id="PTHR24223">
    <property type="entry name" value="ATP-BINDING CASSETTE SUB-FAMILY C"/>
    <property type="match status" value="1"/>
</dbReference>
<comment type="subcellular location">
    <subcellularLocation>
        <location evidence="1">Membrane</location>
        <topology evidence="1">Multi-pass membrane protein</topology>
    </subcellularLocation>
</comment>
<feature type="transmembrane region" description="Helical" evidence="10">
    <location>
        <begin position="93"/>
        <end position="118"/>
    </location>
</feature>
<keyword evidence="9" id="KW-0325">Glycoprotein</keyword>
<dbReference type="CDD" id="cd03250">
    <property type="entry name" value="ABCC_MRP_domain1"/>
    <property type="match status" value="1"/>
</dbReference>
<feature type="transmembrane region" description="Helical" evidence="10">
    <location>
        <begin position="130"/>
        <end position="154"/>
    </location>
</feature>
<evidence type="ECO:0000259" key="12">
    <source>
        <dbReference type="PROSITE" id="PS50929"/>
    </source>
</evidence>
<sequence>MVDPIPAALVLAVIQAVFLASSSIALSVQRVYHIRHHGESVSKSHFKEDIARDIANTPFSNGNRMSRIIFETFVLTLLSGYVLFDQVTKMTDVLYPVIVSIITFIACIHCLVLAVTAARFPLPSKTGWSLNLHICVHYAFIFTSSIVNVITILWNDVYISFTYALPFFLLALFGFDLFYTTVTVKNGSPFLDENGKKVNGYNVESIIGRLYFNWITPIVDMVNEKSGTLTDEDLPNLPPTHRAHNMYYIFGESRGKKLLKRIYLGNSFSINMQAILGGILPMIYFSTPFFLNRFLTVIQEITSGEGDSNSYLQGFGYIFGMAIFITISNLLLEQLWFFAQASSQTRIKSMLNMEIYRKTLRRMDVNVMAGEKINKKEHVNKENDESDGNEASSMTGMIVNLMSTDSSRISDFLTWWFVIIEVPLELFIGIYFLYTLLGWSSILGLAVMVIALPINHLNSKISIRTQAKLMKRRDMRVSLMNEVLQGIRQIKFFAWESNWTERILETRNIELGHLRTVYITEVILNLLWQGVPLIVNTVAFWSFTKLEGKELTAPIAFSSILIFNEIKETFTVIPETVIHLLETLISIDRIEKYLEEDEVSSSDQNTYTFSAEPSSFVPITQIGFENATIGWPKTHGNAELERAAFNEEQDSFILKDLDVVFPNNELSLICGSTGSGKTLLMLSLLGETEIKEGAVSCPRSASLSSLDDTTAINSIKPPEDAPIVPEDWILPYAVAYVSQTAWLQNASIKDNILFGLPYVQNRYKATLTACALDKDLSYLEDGDTTEIGEKGITLSGGQKARVALARAVYSRAQNVMMDDVLSAVDAHTAKHLFKKCLQSPLMSGRTQILITHHVNLCIQGAAHVVFVKDGRIKLSGSPAELKKNNQLSMIFEENVQEGEYEEQEDESPVIAETKKTNDKPKILVQDEDRASGTVKMRLYKLYFGLVGSWFFWTVVFTAIIGVKGLDILSNWWLKKWTQSYEVVGDNLSSDNLLNVHNVIDSVGRWPISTYGQNNLSLAPSIYTQEDASNSLNKYLGFYALINLVSIILSVFRYAYMYWGGIRASKKLYEKLLDRVFHAPLRFFDTTPVGRIVNRFSNDFLTVDANIPMDIMQFLVQVVIIAAIVAVAASVLPALIAIMIFTAAVNVYYGLRFVSSSRDLKRLDSVSRSPLFTLFSETIVGVTTIRAFGMSQNFMLEMIRRIDDNTRPMFYAWLVNRWISTRIAITGVIICVVTGVTILFNLDHVDAATAGFCLSYVLMFTNMTYWGVRRYSMLEMSFNAIERIAEFLEIEQEAPSITDVRPPPNWPSEGSIQVNNLHVKYAADLETILKGVAFSVKPREKIGIVGRTGSGKSTLALAFFRFIELYQGSIVIDGVDISDIGTEDLRSNLTIIPQDPVLFSGTLESNMDPFNEFSKDDIFTALRRVHLLDDASEQVNENVFKDLSTPVSEGGQNFSQGQRQLLCLARALLKSRKIVLMDEATASVDFETDKAIQKTITQEFAESTILCIAHRLNTVIEYDRILVLNHGEIVEFQSPLTLLRDANSAFYKMCRNSGEFENLLALAKAKHELVDTT</sequence>
<evidence type="ECO:0000256" key="3">
    <source>
        <dbReference type="ARBA" id="ARBA00022692"/>
    </source>
</evidence>
<dbReference type="InterPro" id="IPR027417">
    <property type="entry name" value="P-loop_NTPase"/>
</dbReference>
<dbReference type="Proteomes" id="UP000603453">
    <property type="component" value="Unassembled WGS sequence"/>
</dbReference>